<feature type="transmembrane region" description="Helical" evidence="7">
    <location>
        <begin position="68"/>
        <end position="87"/>
    </location>
</feature>
<feature type="transmembrane region" description="Helical" evidence="7">
    <location>
        <begin position="220"/>
        <end position="238"/>
    </location>
</feature>
<reference evidence="9" key="1">
    <citation type="submission" date="2020-11" db="EMBL/GenBank/DDBJ databases">
        <authorList>
            <person name="Tran Van P."/>
        </authorList>
    </citation>
    <scope>NUCLEOTIDE SEQUENCE</scope>
</reference>
<keyword evidence="3" id="KW-0813">Transport</keyword>
<evidence type="ECO:0000256" key="3">
    <source>
        <dbReference type="ARBA" id="ARBA00022448"/>
    </source>
</evidence>
<keyword evidence="10" id="KW-1185">Reference proteome</keyword>
<evidence type="ECO:0000256" key="1">
    <source>
        <dbReference type="ARBA" id="ARBA00004141"/>
    </source>
</evidence>
<feature type="transmembrane region" description="Helical" evidence="7">
    <location>
        <begin position="152"/>
        <end position="174"/>
    </location>
</feature>
<dbReference type="Pfam" id="PF00939">
    <property type="entry name" value="Na_sulph_symp"/>
    <property type="match status" value="1"/>
</dbReference>
<comment type="subcellular location">
    <subcellularLocation>
        <location evidence="1">Membrane</location>
        <topology evidence="1">Multi-pass membrane protein</topology>
    </subcellularLocation>
</comment>
<dbReference type="Pfam" id="PF03600">
    <property type="entry name" value="CitMHS"/>
    <property type="match status" value="1"/>
</dbReference>
<evidence type="ECO:0000256" key="2">
    <source>
        <dbReference type="ARBA" id="ARBA00006772"/>
    </source>
</evidence>
<feature type="domain" description="Citrate transporter-like" evidence="8">
    <location>
        <begin position="150"/>
        <end position="238"/>
    </location>
</feature>
<keyword evidence="4 7" id="KW-0812">Transmembrane</keyword>
<evidence type="ECO:0000256" key="7">
    <source>
        <dbReference type="SAM" id="Phobius"/>
    </source>
</evidence>
<dbReference type="PANTHER" id="PTHR10283:SF82">
    <property type="entry name" value="SOLUTE CARRIER FAMILY 13 MEMBER 2"/>
    <property type="match status" value="1"/>
</dbReference>
<feature type="transmembrane region" description="Helical" evidence="7">
    <location>
        <begin position="40"/>
        <end position="61"/>
    </location>
</feature>
<protein>
    <recommendedName>
        <fullName evidence="8">Citrate transporter-like domain-containing protein</fullName>
    </recommendedName>
</protein>
<evidence type="ECO:0000313" key="9">
    <source>
        <dbReference type="EMBL" id="CAD7659048.1"/>
    </source>
</evidence>
<dbReference type="Proteomes" id="UP000728032">
    <property type="component" value="Unassembled WGS sequence"/>
</dbReference>
<name>A0A7R9MFC6_9ACAR</name>
<gene>
    <name evidence="9" type="ORF">ONB1V03_LOCUS15654</name>
</gene>
<proteinExistence type="inferred from homology"/>
<dbReference type="OrthoDB" id="6538048at2759"/>
<evidence type="ECO:0000256" key="4">
    <source>
        <dbReference type="ARBA" id="ARBA00022692"/>
    </source>
</evidence>
<sequence length="239" mass="25876">YIFAWCIPIVLIPIPFIATSPAGKCAYVVLVMSFYWFTEAVPITVTALLPIVLFPLLGVLSSDLTAKAYVNGTVMIFLGSLIAAAAVEKSLLHKRIALKVLLVTGTSPKRLLFGFMFTTAFLSMWISNLAATALMIPIINAAMDQIKQHTEAVPITVTALLPIVLFPLLGVLSSDLTAKAYVNGTVMIFLGSLIAAAAVEKSLLHKRIALKVLLVTGTSPKRLLFGFMFTTAFLSMWIR</sequence>
<dbReference type="PANTHER" id="PTHR10283">
    <property type="entry name" value="SOLUTE CARRIER FAMILY 13 MEMBER"/>
    <property type="match status" value="1"/>
</dbReference>
<comment type="similarity">
    <text evidence="2">Belongs to the SLC13A/DASS transporter (TC 2.A.47) family. NADC subfamily.</text>
</comment>
<organism evidence="9">
    <name type="scientific">Oppiella nova</name>
    <dbReference type="NCBI Taxonomy" id="334625"/>
    <lineage>
        <taxon>Eukaryota</taxon>
        <taxon>Metazoa</taxon>
        <taxon>Ecdysozoa</taxon>
        <taxon>Arthropoda</taxon>
        <taxon>Chelicerata</taxon>
        <taxon>Arachnida</taxon>
        <taxon>Acari</taxon>
        <taxon>Acariformes</taxon>
        <taxon>Sarcoptiformes</taxon>
        <taxon>Oribatida</taxon>
        <taxon>Brachypylina</taxon>
        <taxon>Oppioidea</taxon>
        <taxon>Oppiidae</taxon>
        <taxon>Oppiella</taxon>
    </lineage>
</organism>
<dbReference type="GO" id="GO:0005886">
    <property type="term" value="C:plasma membrane"/>
    <property type="evidence" value="ECO:0007669"/>
    <property type="project" value="TreeGrafter"/>
</dbReference>
<evidence type="ECO:0000313" key="10">
    <source>
        <dbReference type="Proteomes" id="UP000728032"/>
    </source>
</evidence>
<dbReference type="GO" id="GO:0015137">
    <property type="term" value="F:citrate transmembrane transporter activity"/>
    <property type="evidence" value="ECO:0007669"/>
    <property type="project" value="TreeGrafter"/>
</dbReference>
<feature type="non-terminal residue" evidence="9">
    <location>
        <position position="1"/>
    </location>
</feature>
<evidence type="ECO:0000256" key="5">
    <source>
        <dbReference type="ARBA" id="ARBA00022989"/>
    </source>
</evidence>
<dbReference type="InterPro" id="IPR004680">
    <property type="entry name" value="Cit_transptr-like_dom"/>
</dbReference>
<keyword evidence="5 7" id="KW-1133">Transmembrane helix</keyword>
<dbReference type="EMBL" id="OC931224">
    <property type="protein sequence ID" value="CAD7659048.1"/>
    <property type="molecule type" value="Genomic_DNA"/>
</dbReference>
<accession>A0A7R9MFC6</accession>
<dbReference type="EMBL" id="CAJPVJ010016399">
    <property type="protein sequence ID" value="CAG2176220.1"/>
    <property type="molecule type" value="Genomic_DNA"/>
</dbReference>
<feature type="transmembrane region" description="Helical" evidence="7">
    <location>
        <begin position="111"/>
        <end position="140"/>
    </location>
</feature>
<dbReference type="AlphaFoldDB" id="A0A7R9MFC6"/>
<dbReference type="GO" id="GO:0015141">
    <property type="term" value="F:succinate transmembrane transporter activity"/>
    <property type="evidence" value="ECO:0007669"/>
    <property type="project" value="TreeGrafter"/>
</dbReference>
<evidence type="ECO:0000256" key="6">
    <source>
        <dbReference type="ARBA" id="ARBA00023136"/>
    </source>
</evidence>
<evidence type="ECO:0000259" key="8">
    <source>
        <dbReference type="Pfam" id="PF03600"/>
    </source>
</evidence>
<dbReference type="InterPro" id="IPR001898">
    <property type="entry name" value="SLC13A/DASS"/>
</dbReference>
<feature type="transmembrane region" description="Helical" evidence="7">
    <location>
        <begin position="180"/>
        <end position="199"/>
    </location>
</feature>
<keyword evidence="6 7" id="KW-0472">Membrane</keyword>